<evidence type="ECO:0000256" key="1">
    <source>
        <dbReference type="ARBA" id="ARBA00004496"/>
    </source>
</evidence>
<keyword evidence="13" id="KW-0175">Coiled coil</keyword>
<dbReference type="HAMAP" id="MF_01151">
    <property type="entry name" value="GrpE"/>
    <property type="match status" value="1"/>
</dbReference>
<dbReference type="NCBIfam" id="NF010738">
    <property type="entry name" value="PRK14140.1"/>
    <property type="match status" value="1"/>
</dbReference>
<dbReference type="InterPro" id="IPR000740">
    <property type="entry name" value="GrpE"/>
</dbReference>
<evidence type="ECO:0000256" key="7">
    <source>
        <dbReference type="ARBA" id="ARBA00053401"/>
    </source>
</evidence>
<evidence type="ECO:0000256" key="13">
    <source>
        <dbReference type="SAM" id="Coils"/>
    </source>
</evidence>
<dbReference type="PROSITE" id="PS01071">
    <property type="entry name" value="GRPE"/>
    <property type="match status" value="1"/>
</dbReference>
<evidence type="ECO:0000256" key="8">
    <source>
        <dbReference type="ARBA" id="ARBA00072274"/>
    </source>
</evidence>
<proteinExistence type="inferred from homology"/>
<dbReference type="Gene3D" id="3.90.20.20">
    <property type="match status" value="1"/>
</dbReference>
<comment type="caution">
    <text evidence="15">The sequence shown here is derived from an EMBL/GenBank/DDBJ whole genome shotgun (WGS) entry which is preliminary data.</text>
</comment>
<evidence type="ECO:0000256" key="6">
    <source>
        <dbReference type="ARBA" id="ARBA00023186"/>
    </source>
</evidence>
<dbReference type="Pfam" id="PF01025">
    <property type="entry name" value="GrpE"/>
    <property type="match status" value="1"/>
</dbReference>
<protein>
    <recommendedName>
        <fullName evidence="8 10">Protein GrpE</fullName>
    </recommendedName>
    <alternativeName>
        <fullName evidence="9 10">HSP-70 cofactor</fullName>
    </alternativeName>
</protein>
<evidence type="ECO:0000256" key="5">
    <source>
        <dbReference type="ARBA" id="ARBA00023016"/>
    </source>
</evidence>
<evidence type="ECO:0000256" key="14">
    <source>
        <dbReference type="SAM" id="MobiDB-lite"/>
    </source>
</evidence>
<sequence length="200" mass="21804">MDKKKHGTAQGADETITAAGHAGEAAQGKGEDVRHLAGDERIGQLEAELAAKEAEAAANWDKFVRERADLENYRRRIQKEKEELLKYGNESLLQDILPVVDSMERALGHADSESLSAVIEGIRMTHGMLVGTLKKFGVVAVEAGRGTVFDPAYHQAMCQVEVAELPPNTVVEVFQRGYLLNERLLRPAMVSVATVPKDAA</sequence>
<dbReference type="PRINTS" id="PR00773">
    <property type="entry name" value="GRPEPROTEIN"/>
</dbReference>
<accession>A0A0C1QS99</accession>
<evidence type="ECO:0000256" key="12">
    <source>
        <dbReference type="RuleBase" id="RU004478"/>
    </source>
</evidence>
<keyword evidence="4 10" id="KW-0963">Cytoplasm</keyword>
<dbReference type="NCBIfam" id="NF010748">
    <property type="entry name" value="PRK14150.1"/>
    <property type="match status" value="1"/>
</dbReference>
<organism evidence="15 16">
    <name type="scientific">Geobacter soli</name>
    <dbReference type="NCBI Taxonomy" id="1510391"/>
    <lineage>
        <taxon>Bacteria</taxon>
        <taxon>Pseudomonadati</taxon>
        <taxon>Thermodesulfobacteriota</taxon>
        <taxon>Desulfuromonadia</taxon>
        <taxon>Geobacterales</taxon>
        <taxon>Geobacteraceae</taxon>
        <taxon>Geobacter</taxon>
    </lineage>
</organism>
<keyword evidence="5 10" id="KW-0346">Stress response</keyword>
<reference evidence="15 16" key="1">
    <citation type="submission" date="2015-01" db="EMBL/GenBank/DDBJ databases">
        <title>Genome sequence of the anaerobic bacterium Geobacter soli GSS01, a dissimilatory Fe(III) reducer from soil.</title>
        <authorList>
            <person name="Yang G."/>
            <person name="Zhou S."/>
        </authorList>
    </citation>
    <scope>NUCLEOTIDE SEQUENCE [LARGE SCALE GENOMIC DNA]</scope>
    <source>
        <strain evidence="15 16">GSS01</strain>
    </source>
</reference>
<evidence type="ECO:0000256" key="4">
    <source>
        <dbReference type="ARBA" id="ARBA00022490"/>
    </source>
</evidence>
<dbReference type="NCBIfam" id="NF010755">
    <property type="entry name" value="PRK14158.1"/>
    <property type="match status" value="1"/>
</dbReference>
<evidence type="ECO:0000256" key="10">
    <source>
        <dbReference type="HAMAP-Rule" id="MF_01151"/>
    </source>
</evidence>
<dbReference type="InterPro" id="IPR013805">
    <property type="entry name" value="GrpE_CC"/>
</dbReference>
<evidence type="ECO:0000256" key="9">
    <source>
        <dbReference type="ARBA" id="ARBA00076414"/>
    </source>
</evidence>
<evidence type="ECO:0000256" key="2">
    <source>
        <dbReference type="ARBA" id="ARBA00009054"/>
    </source>
</evidence>
<comment type="function">
    <text evidence="7 10 11">Participates actively in the response to hyperosmotic and heat shock by preventing the aggregation of stress-denatured proteins, in association with DnaK and GrpE. It is the nucleotide exchange factor for DnaK and may function as a thermosensor. Unfolded proteins bind initially to DnaJ; upon interaction with the DnaJ-bound protein, DnaK hydrolyzes its bound ATP, resulting in the formation of a stable complex. GrpE releases ADP from DnaK; ATP binding to DnaK triggers the release of the substrate protein, thus completing the reaction cycle. Several rounds of ATP-dependent interactions between DnaJ, DnaK and GrpE are required for fully efficient folding.</text>
</comment>
<gene>
    <name evidence="10" type="primary">grpE</name>
    <name evidence="15" type="ORF">SE37_14645</name>
</gene>
<feature type="region of interest" description="Disordered" evidence="14">
    <location>
        <begin position="1"/>
        <end position="38"/>
    </location>
</feature>
<dbReference type="PANTHER" id="PTHR21237">
    <property type="entry name" value="GRPE PROTEIN"/>
    <property type="match status" value="1"/>
</dbReference>
<keyword evidence="6 10" id="KW-0143">Chaperone</keyword>
<dbReference type="SUPFAM" id="SSF51064">
    <property type="entry name" value="Head domain of nucleotide exchange factor GrpE"/>
    <property type="match status" value="1"/>
</dbReference>
<evidence type="ECO:0000256" key="11">
    <source>
        <dbReference type="RuleBase" id="RU000639"/>
    </source>
</evidence>
<dbReference type="AlphaFoldDB" id="A0A0C1QS99"/>
<keyword evidence="16" id="KW-1185">Reference proteome</keyword>
<dbReference type="GO" id="GO:0000774">
    <property type="term" value="F:adenyl-nucleotide exchange factor activity"/>
    <property type="evidence" value="ECO:0007669"/>
    <property type="project" value="InterPro"/>
</dbReference>
<feature type="coiled-coil region" evidence="13">
    <location>
        <begin position="63"/>
        <end position="90"/>
    </location>
</feature>
<dbReference type="EMBL" id="JXBL01000001">
    <property type="protein sequence ID" value="KIE43777.1"/>
    <property type="molecule type" value="Genomic_DNA"/>
</dbReference>
<name>A0A0C1QS99_9BACT</name>
<dbReference type="CDD" id="cd00446">
    <property type="entry name" value="GrpE"/>
    <property type="match status" value="1"/>
</dbReference>
<dbReference type="GO" id="GO:0042803">
    <property type="term" value="F:protein homodimerization activity"/>
    <property type="evidence" value="ECO:0007669"/>
    <property type="project" value="InterPro"/>
</dbReference>
<feature type="compositionally biased region" description="Basic and acidic residues" evidence="14">
    <location>
        <begin position="29"/>
        <end position="38"/>
    </location>
</feature>
<dbReference type="GO" id="GO:0005829">
    <property type="term" value="C:cytosol"/>
    <property type="evidence" value="ECO:0007669"/>
    <property type="project" value="TreeGrafter"/>
</dbReference>
<evidence type="ECO:0000256" key="3">
    <source>
        <dbReference type="ARBA" id="ARBA00011738"/>
    </source>
</evidence>
<dbReference type="GO" id="GO:0051087">
    <property type="term" value="F:protein-folding chaperone binding"/>
    <property type="evidence" value="ECO:0007669"/>
    <property type="project" value="InterPro"/>
</dbReference>
<comment type="subcellular location">
    <subcellularLocation>
        <location evidence="1 10">Cytoplasm</location>
    </subcellularLocation>
</comment>
<dbReference type="GO" id="GO:0006457">
    <property type="term" value="P:protein folding"/>
    <property type="evidence" value="ECO:0007669"/>
    <property type="project" value="InterPro"/>
</dbReference>
<dbReference type="RefSeq" id="WP_039647566.1">
    <property type="nucleotide sequence ID" value="NZ_JXBL01000001.1"/>
</dbReference>
<dbReference type="PANTHER" id="PTHR21237:SF23">
    <property type="entry name" value="GRPE PROTEIN HOMOLOG, MITOCHONDRIAL"/>
    <property type="match status" value="1"/>
</dbReference>
<dbReference type="FunFam" id="2.30.22.10:FF:000001">
    <property type="entry name" value="Protein GrpE"/>
    <property type="match status" value="1"/>
</dbReference>
<dbReference type="Gene3D" id="2.30.22.10">
    <property type="entry name" value="Head domain of nucleotide exchange factor GrpE"/>
    <property type="match status" value="1"/>
</dbReference>
<comment type="similarity">
    <text evidence="2 10 12">Belongs to the GrpE family.</text>
</comment>
<evidence type="ECO:0000313" key="16">
    <source>
        <dbReference type="Proteomes" id="UP000031433"/>
    </source>
</evidence>
<dbReference type="InterPro" id="IPR009012">
    <property type="entry name" value="GrpE_head"/>
</dbReference>
<dbReference type="GO" id="GO:0051082">
    <property type="term" value="F:unfolded protein binding"/>
    <property type="evidence" value="ECO:0007669"/>
    <property type="project" value="TreeGrafter"/>
</dbReference>
<evidence type="ECO:0000313" key="15">
    <source>
        <dbReference type="EMBL" id="KIE43777.1"/>
    </source>
</evidence>
<dbReference type="Proteomes" id="UP000031433">
    <property type="component" value="Unassembled WGS sequence"/>
</dbReference>
<comment type="subunit">
    <text evidence="3 10">Homodimer.</text>
</comment>
<dbReference type="SUPFAM" id="SSF58014">
    <property type="entry name" value="Coiled-coil domain of nucleotide exchange factor GrpE"/>
    <property type="match status" value="1"/>
</dbReference>